<dbReference type="RefSeq" id="NP_984282.1">
    <property type="nucleotide sequence ID" value="NM_209635.1"/>
</dbReference>
<dbReference type="OrthoDB" id="4085867at2759"/>
<organism evidence="1 2">
    <name type="scientific">Eremothecium gossypii (strain ATCC 10895 / CBS 109.51 / FGSC 9923 / NRRL Y-1056)</name>
    <name type="common">Yeast</name>
    <name type="synonym">Ashbya gossypii</name>
    <dbReference type="NCBI Taxonomy" id="284811"/>
    <lineage>
        <taxon>Eukaryota</taxon>
        <taxon>Fungi</taxon>
        <taxon>Dikarya</taxon>
        <taxon>Ascomycota</taxon>
        <taxon>Saccharomycotina</taxon>
        <taxon>Saccharomycetes</taxon>
        <taxon>Saccharomycetales</taxon>
        <taxon>Saccharomycetaceae</taxon>
        <taxon>Eremothecium</taxon>
    </lineage>
</organism>
<dbReference type="STRING" id="284811.Q759T7"/>
<gene>
    <name evidence="1" type="ORF">AGOS_ADR186C</name>
</gene>
<proteinExistence type="predicted"/>
<dbReference type="HOGENOM" id="CLU_117800_1_0_1"/>
<dbReference type="OMA" id="EMISCAT"/>
<dbReference type="InParanoid" id="Q759T7"/>
<accession>Q759T7</accession>
<dbReference type="Pfam" id="PF08730">
    <property type="entry name" value="Rad33"/>
    <property type="match status" value="2"/>
</dbReference>
<reference evidence="1 2" key="1">
    <citation type="journal article" date="2004" name="Science">
        <title>The Ashbya gossypii genome as a tool for mapping the ancient Saccharomyces cerevisiae genome.</title>
        <authorList>
            <person name="Dietrich F.S."/>
            <person name="Voegeli S."/>
            <person name="Brachat S."/>
            <person name="Lerch A."/>
            <person name="Gates K."/>
            <person name="Steiner S."/>
            <person name="Mohr C."/>
            <person name="Pohlmann R."/>
            <person name="Luedi P."/>
            <person name="Choi S."/>
            <person name="Wing R.A."/>
            <person name="Flavier A."/>
            <person name="Gaffney T.D."/>
            <person name="Philippsen P."/>
        </authorList>
    </citation>
    <scope>NUCLEOTIDE SEQUENCE [LARGE SCALE GENOMIC DNA]</scope>
    <source>
        <strain evidence="2">ATCC 10895 / CBS 109.51 / FGSC 9923 / NRRL Y-1056</strain>
    </source>
</reference>
<evidence type="ECO:0000313" key="1">
    <source>
        <dbReference type="EMBL" id="AAS52106.1"/>
    </source>
</evidence>
<dbReference type="eggNOG" id="ENOG502RZDT">
    <property type="taxonomic scope" value="Eukaryota"/>
</dbReference>
<name>Q759T7_EREGS</name>
<keyword evidence="2" id="KW-1185">Reference proteome</keyword>
<dbReference type="KEGG" id="ago:AGOS_ADR186C"/>
<dbReference type="FunCoup" id="Q759T7">
    <property type="interactions" value="27"/>
</dbReference>
<dbReference type="EMBL" id="AE016817">
    <property type="protein sequence ID" value="AAS52106.1"/>
    <property type="molecule type" value="Genomic_DNA"/>
</dbReference>
<dbReference type="GeneID" id="4620444"/>
<dbReference type="InterPro" id="IPR014841">
    <property type="entry name" value="Rad33"/>
</dbReference>
<dbReference type="GO" id="GO:0006289">
    <property type="term" value="P:nucleotide-excision repair"/>
    <property type="evidence" value="ECO:0007669"/>
    <property type="project" value="EnsemblFungi"/>
</dbReference>
<evidence type="ECO:0000313" key="2">
    <source>
        <dbReference type="Proteomes" id="UP000000591"/>
    </source>
</evidence>
<dbReference type="Proteomes" id="UP000000591">
    <property type="component" value="Chromosome IV"/>
</dbReference>
<reference evidence="2" key="2">
    <citation type="journal article" date="2013" name="G3 (Bethesda)">
        <title>Genomes of Ashbya fungi isolated from insects reveal four mating-type loci, numerous translocations, lack of transposons, and distinct gene duplications.</title>
        <authorList>
            <person name="Dietrich F.S."/>
            <person name="Voegeli S."/>
            <person name="Kuo S."/>
            <person name="Philippsen P."/>
        </authorList>
    </citation>
    <scope>GENOME REANNOTATION</scope>
    <source>
        <strain evidence="2">ATCC 10895 / CBS 109.51 / FGSC 9923 / NRRL Y-1056</strain>
    </source>
</reference>
<sequence>MGKLGYDTVSRFLNAKIPGELEDELLVAYATCTEGQDDMTAAQLPAFFEDLQLPKEWYELVSPSRVCIEGTDIVDFEKLMSATYRLLIFMDNEKTIDEHWELLLGASQRAERFGRVPARKQAVTLKDLQRCAAHVGMEPEQSVEMLAWATGGSRVYVTYLDFAYLLGKLGYLHF</sequence>
<protein>
    <submittedName>
        <fullName evidence="1">ADR186Cp</fullName>
    </submittedName>
</protein>
<dbReference type="AlphaFoldDB" id="Q759T7"/>